<comment type="caution">
    <text evidence="2">The sequence shown here is derived from an EMBL/GenBank/DDBJ whole genome shotgun (WGS) entry which is preliminary data.</text>
</comment>
<organism evidence="2 3">
    <name type="scientific">Hibiscus sabdariffa</name>
    <name type="common">roselle</name>
    <dbReference type="NCBI Taxonomy" id="183260"/>
    <lineage>
        <taxon>Eukaryota</taxon>
        <taxon>Viridiplantae</taxon>
        <taxon>Streptophyta</taxon>
        <taxon>Embryophyta</taxon>
        <taxon>Tracheophyta</taxon>
        <taxon>Spermatophyta</taxon>
        <taxon>Magnoliopsida</taxon>
        <taxon>eudicotyledons</taxon>
        <taxon>Gunneridae</taxon>
        <taxon>Pentapetalae</taxon>
        <taxon>rosids</taxon>
        <taxon>malvids</taxon>
        <taxon>Malvales</taxon>
        <taxon>Malvaceae</taxon>
        <taxon>Malvoideae</taxon>
        <taxon>Hibiscus</taxon>
    </lineage>
</organism>
<evidence type="ECO:0000313" key="3">
    <source>
        <dbReference type="Proteomes" id="UP001396334"/>
    </source>
</evidence>
<reference evidence="2 3" key="1">
    <citation type="journal article" date="2024" name="G3 (Bethesda)">
        <title>Genome assembly of Hibiscus sabdariffa L. provides insights into metabolisms of medicinal natural products.</title>
        <authorList>
            <person name="Kim T."/>
        </authorList>
    </citation>
    <scope>NUCLEOTIDE SEQUENCE [LARGE SCALE GENOMIC DNA]</scope>
    <source>
        <strain evidence="2">TK-2024</strain>
        <tissue evidence="2">Old leaves</tissue>
    </source>
</reference>
<evidence type="ECO:0000256" key="1">
    <source>
        <dbReference type="SAM" id="MobiDB-lite"/>
    </source>
</evidence>
<accession>A0ABR2U077</accession>
<gene>
    <name evidence="2" type="ORF">V6N11_071488</name>
</gene>
<proteinExistence type="predicted"/>
<dbReference type="EMBL" id="JBBPBN010000003">
    <property type="protein sequence ID" value="KAK9043138.1"/>
    <property type="molecule type" value="Genomic_DNA"/>
</dbReference>
<keyword evidence="3" id="KW-1185">Reference proteome</keyword>
<protein>
    <submittedName>
        <fullName evidence="2">Uncharacterized protein</fullName>
    </submittedName>
</protein>
<sequence>MIERALNIRLCHEEHVLNDNQHDMEDVVGCEDQDEEYAIVVAGTQLGDADANHNEFNWNLDCFTTTRSVGIVLGDIRFENKRGKGEKTFDGGNKRWSLHQTIQIRTDHDPIQQRVEKTHSAPSPRP</sequence>
<feature type="region of interest" description="Disordered" evidence="1">
    <location>
        <begin position="104"/>
        <end position="126"/>
    </location>
</feature>
<dbReference type="Proteomes" id="UP001396334">
    <property type="component" value="Unassembled WGS sequence"/>
</dbReference>
<feature type="compositionally biased region" description="Basic and acidic residues" evidence="1">
    <location>
        <begin position="105"/>
        <end position="119"/>
    </location>
</feature>
<evidence type="ECO:0000313" key="2">
    <source>
        <dbReference type="EMBL" id="KAK9043138.1"/>
    </source>
</evidence>
<name>A0ABR2U077_9ROSI</name>